<feature type="non-terminal residue" evidence="1">
    <location>
        <position position="1"/>
    </location>
</feature>
<dbReference type="EMBL" id="CAJNOE010005320">
    <property type="protein sequence ID" value="CAF1518408.1"/>
    <property type="molecule type" value="Genomic_DNA"/>
</dbReference>
<organism evidence="1 2">
    <name type="scientific">Adineta steineri</name>
    <dbReference type="NCBI Taxonomy" id="433720"/>
    <lineage>
        <taxon>Eukaryota</taxon>
        <taxon>Metazoa</taxon>
        <taxon>Spiralia</taxon>
        <taxon>Gnathifera</taxon>
        <taxon>Rotifera</taxon>
        <taxon>Eurotatoria</taxon>
        <taxon>Bdelloidea</taxon>
        <taxon>Adinetida</taxon>
        <taxon>Adinetidae</taxon>
        <taxon>Adineta</taxon>
    </lineage>
</organism>
<sequence>QDNLIQLYHIPRTHSIFQEYSHQLLDYFHHSCYTPLSYKDRIQAQEQAQIVASIRKKIKQQNLVIRRTGILS</sequence>
<protein>
    <submittedName>
        <fullName evidence="1">Uncharacterized protein</fullName>
    </submittedName>
</protein>
<evidence type="ECO:0000313" key="1">
    <source>
        <dbReference type="EMBL" id="CAF1518408.1"/>
    </source>
</evidence>
<accession>A0A815UEH7</accession>
<reference evidence="1" key="1">
    <citation type="submission" date="2021-02" db="EMBL/GenBank/DDBJ databases">
        <authorList>
            <person name="Nowell W R."/>
        </authorList>
    </citation>
    <scope>NUCLEOTIDE SEQUENCE</scope>
</reference>
<proteinExistence type="predicted"/>
<dbReference type="AlphaFoldDB" id="A0A815UEH7"/>
<name>A0A815UEH7_9BILA</name>
<gene>
    <name evidence="1" type="ORF">IZO911_LOCUS45772</name>
</gene>
<dbReference type="Proteomes" id="UP000663860">
    <property type="component" value="Unassembled WGS sequence"/>
</dbReference>
<evidence type="ECO:0000313" key="2">
    <source>
        <dbReference type="Proteomes" id="UP000663860"/>
    </source>
</evidence>
<comment type="caution">
    <text evidence="1">The sequence shown here is derived from an EMBL/GenBank/DDBJ whole genome shotgun (WGS) entry which is preliminary data.</text>
</comment>